<reference evidence="5 6" key="1">
    <citation type="submission" date="2023-10" db="EMBL/GenBank/DDBJ databases">
        <title>Development of a sustainable strategy for remediation of hydrocarbon-contaminated territories based on the waste exchange concept.</title>
        <authorList>
            <person name="Krivoruchko A."/>
        </authorList>
    </citation>
    <scope>NUCLEOTIDE SEQUENCE [LARGE SCALE GENOMIC DNA]</scope>
    <source>
        <strain evidence="5 6">IEGM 1203</strain>
    </source>
</reference>
<comment type="similarity">
    <text evidence="1">Belongs to the type-I restriction system S methylase family.</text>
</comment>
<dbReference type="InterPro" id="IPR044946">
    <property type="entry name" value="Restrct_endonuc_typeI_TRD_sf"/>
</dbReference>
<proteinExistence type="inferred from homology"/>
<comment type="caution">
    <text evidence="5">The sequence shown here is derived from an EMBL/GenBank/DDBJ whole genome shotgun (WGS) entry which is preliminary data.</text>
</comment>
<dbReference type="SUPFAM" id="SSF116734">
    <property type="entry name" value="DNA methylase specificity domain"/>
    <property type="match status" value="1"/>
</dbReference>
<feature type="domain" description="Type I restriction modification DNA specificity" evidence="4">
    <location>
        <begin position="21"/>
        <end position="194"/>
    </location>
</feature>
<dbReference type="EMBL" id="JAWLKB010000005">
    <property type="protein sequence ID" value="MDV6267751.1"/>
    <property type="molecule type" value="Genomic_DNA"/>
</dbReference>
<dbReference type="Gene3D" id="1.10.287.1120">
    <property type="entry name" value="Bipartite methylase S protein"/>
    <property type="match status" value="1"/>
</dbReference>
<evidence type="ECO:0000256" key="3">
    <source>
        <dbReference type="ARBA" id="ARBA00023125"/>
    </source>
</evidence>
<dbReference type="EC" id="3.1.21.-" evidence="5"/>
<dbReference type="GO" id="GO:0004519">
    <property type="term" value="F:endonuclease activity"/>
    <property type="evidence" value="ECO:0007669"/>
    <property type="project" value="UniProtKB-KW"/>
</dbReference>
<name>A0ABU4BU45_RHOGO</name>
<keyword evidence="2" id="KW-0680">Restriction system</keyword>
<organism evidence="5 6">
    <name type="scientific">Rhodococcus globerulus</name>
    <dbReference type="NCBI Taxonomy" id="33008"/>
    <lineage>
        <taxon>Bacteria</taxon>
        <taxon>Bacillati</taxon>
        <taxon>Actinomycetota</taxon>
        <taxon>Actinomycetes</taxon>
        <taxon>Mycobacteriales</taxon>
        <taxon>Nocardiaceae</taxon>
        <taxon>Rhodococcus</taxon>
    </lineage>
</organism>
<dbReference type="InterPro" id="IPR052021">
    <property type="entry name" value="Type-I_RS_S_subunit"/>
</dbReference>
<gene>
    <name evidence="5" type="ORF">R3Q16_14145</name>
</gene>
<protein>
    <submittedName>
        <fullName evidence="5">Restriction endonuclease subunit S</fullName>
        <ecNumber evidence="5">3.1.21.-</ecNumber>
    </submittedName>
</protein>
<keyword evidence="5" id="KW-0255">Endonuclease</keyword>
<dbReference type="RefSeq" id="WP_317542215.1">
    <property type="nucleotide sequence ID" value="NZ_JAWLKB010000005.1"/>
</dbReference>
<dbReference type="PANTHER" id="PTHR30408:SF12">
    <property type="entry name" value="TYPE I RESTRICTION ENZYME MJAVIII SPECIFICITY SUBUNIT"/>
    <property type="match status" value="1"/>
</dbReference>
<evidence type="ECO:0000256" key="2">
    <source>
        <dbReference type="ARBA" id="ARBA00022747"/>
    </source>
</evidence>
<dbReference type="Pfam" id="PF01420">
    <property type="entry name" value="Methylase_S"/>
    <property type="match status" value="1"/>
</dbReference>
<keyword evidence="5" id="KW-0540">Nuclease</keyword>
<dbReference type="Gene3D" id="3.90.220.20">
    <property type="entry name" value="DNA methylase specificity domains"/>
    <property type="match status" value="1"/>
</dbReference>
<keyword evidence="3" id="KW-0238">DNA-binding</keyword>
<evidence type="ECO:0000256" key="1">
    <source>
        <dbReference type="ARBA" id="ARBA00010923"/>
    </source>
</evidence>
<dbReference type="PANTHER" id="PTHR30408">
    <property type="entry name" value="TYPE-1 RESTRICTION ENZYME ECOKI SPECIFICITY PROTEIN"/>
    <property type="match status" value="1"/>
</dbReference>
<accession>A0ABU4BU45</accession>
<dbReference type="GO" id="GO:0016787">
    <property type="term" value="F:hydrolase activity"/>
    <property type="evidence" value="ECO:0007669"/>
    <property type="project" value="UniProtKB-KW"/>
</dbReference>
<dbReference type="InterPro" id="IPR000055">
    <property type="entry name" value="Restrct_endonuc_typeI_TRD"/>
</dbReference>
<evidence type="ECO:0000313" key="6">
    <source>
        <dbReference type="Proteomes" id="UP001185927"/>
    </source>
</evidence>
<keyword evidence="6" id="KW-1185">Reference proteome</keyword>
<evidence type="ECO:0000313" key="5">
    <source>
        <dbReference type="EMBL" id="MDV6267751.1"/>
    </source>
</evidence>
<keyword evidence="5" id="KW-0378">Hydrolase</keyword>
<evidence type="ECO:0000259" key="4">
    <source>
        <dbReference type="Pfam" id="PF01420"/>
    </source>
</evidence>
<sequence length="229" mass="24873">MKQGITQQLLTGKTRLPGFTEPWRSVCLSDAGATYGGLTGKTKEDFGHGTASYVTFMEVMAGPRLRGERLESVDVGASERQNRVLLGDILFNGSSETPEEIALGAAVDFDPASATYLNSFCFGYRVKRPDLINSTYLALYFRANSGRALVASLAQGATRYNIAKTKFLKLTPELPAVDEQRAITAILADSENEINVLRSRLTKALAIKQGMMQELLTGRTRLPVAATTS</sequence>
<dbReference type="Proteomes" id="UP001185927">
    <property type="component" value="Unassembled WGS sequence"/>
</dbReference>